<keyword evidence="2" id="KW-0805">Transcription regulation</keyword>
<dbReference type="InterPro" id="IPR001867">
    <property type="entry name" value="OmpR/PhoB-type_DNA-bd"/>
</dbReference>
<evidence type="ECO:0000256" key="4">
    <source>
        <dbReference type="ARBA" id="ARBA00023163"/>
    </source>
</evidence>
<organism evidence="10 11">
    <name type="scientific">Nocardioides nanhaiensis</name>
    <dbReference type="NCBI Taxonomy" id="1476871"/>
    <lineage>
        <taxon>Bacteria</taxon>
        <taxon>Bacillati</taxon>
        <taxon>Actinomycetota</taxon>
        <taxon>Actinomycetes</taxon>
        <taxon>Propionibacteriales</taxon>
        <taxon>Nocardioidaceae</taxon>
        <taxon>Nocardioides</taxon>
    </lineage>
</organism>
<dbReference type="Gene3D" id="3.40.50.2300">
    <property type="match status" value="1"/>
</dbReference>
<keyword evidence="3 6" id="KW-0238">DNA-binding</keyword>
<comment type="caution">
    <text evidence="10">The sequence shown here is derived from an EMBL/GenBank/DDBJ whole genome shotgun (WGS) entry which is preliminary data.</text>
</comment>
<name>A0ABP8VSC6_9ACTN</name>
<keyword evidence="11" id="KW-1185">Reference proteome</keyword>
<evidence type="ECO:0000313" key="10">
    <source>
        <dbReference type="EMBL" id="GAA4668813.1"/>
    </source>
</evidence>
<dbReference type="InterPro" id="IPR011006">
    <property type="entry name" value="CheY-like_superfamily"/>
</dbReference>
<reference evidence="11" key="1">
    <citation type="journal article" date="2019" name="Int. J. Syst. Evol. Microbiol.">
        <title>The Global Catalogue of Microorganisms (GCM) 10K type strain sequencing project: providing services to taxonomists for standard genome sequencing and annotation.</title>
        <authorList>
            <consortium name="The Broad Institute Genomics Platform"/>
            <consortium name="The Broad Institute Genome Sequencing Center for Infectious Disease"/>
            <person name="Wu L."/>
            <person name="Ma J."/>
        </authorList>
    </citation>
    <scope>NUCLEOTIDE SEQUENCE [LARGE SCALE GENOMIC DNA]</scope>
    <source>
        <strain evidence="11">JCM 18127</strain>
    </source>
</reference>
<dbReference type="SUPFAM" id="SSF52172">
    <property type="entry name" value="CheY-like"/>
    <property type="match status" value="1"/>
</dbReference>
<dbReference type="SMART" id="SM00862">
    <property type="entry name" value="Trans_reg_C"/>
    <property type="match status" value="1"/>
</dbReference>
<evidence type="ECO:0000259" key="9">
    <source>
        <dbReference type="PROSITE" id="PS51755"/>
    </source>
</evidence>
<evidence type="ECO:0000259" key="8">
    <source>
        <dbReference type="PROSITE" id="PS50110"/>
    </source>
</evidence>
<dbReference type="PROSITE" id="PS51755">
    <property type="entry name" value="OMPR_PHOB"/>
    <property type="match status" value="1"/>
</dbReference>
<evidence type="ECO:0000256" key="3">
    <source>
        <dbReference type="ARBA" id="ARBA00023125"/>
    </source>
</evidence>
<proteinExistence type="predicted"/>
<evidence type="ECO:0000256" key="7">
    <source>
        <dbReference type="SAM" id="MobiDB-lite"/>
    </source>
</evidence>
<evidence type="ECO:0000256" key="2">
    <source>
        <dbReference type="ARBA" id="ARBA00023015"/>
    </source>
</evidence>
<sequence length="321" mass="34041">MTNWNAVVIEDDPSVRELLEIVLTQSGFSVVATEDGPAGLQAVRDTTPLVTTCDVSMPGMDGLAVARRIRDFSDTYLVMISGMGEEIDVVQGLEAGADDYVVKPFSPREVRARIDAMIRRLQVQGRIPEKSDDASAPAPAAPAEPADWVAEARRRLEQEALASQQGGVPAPPSPAPAPAPAPAASAAPGTYAAPAPAATMAPPAPVPAAAHGEVLEFNGLRVDLAARTVSGPQVGSEQLTRSEFELLATLLQSGRRVRSKADLVLALRGQGHVTSYFVNEADKRSVEVHMANLRRKIGDNATTPEFIETVRGVGYRLAPQR</sequence>
<feature type="compositionally biased region" description="Low complexity" evidence="7">
    <location>
        <begin position="182"/>
        <end position="191"/>
    </location>
</feature>
<evidence type="ECO:0000256" key="5">
    <source>
        <dbReference type="PROSITE-ProRule" id="PRU00169"/>
    </source>
</evidence>
<keyword evidence="4" id="KW-0804">Transcription</keyword>
<dbReference type="RefSeq" id="WP_345262090.1">
    <property type="nucleotide sequence ID" value="NZ_BAABIM010000001.1"/>
</dbReference>
<dbReference type="Proteomes" id="UP001500621">
    <property type="component" value="Unassembled WGS sequence"/>
</dbReference>
<feature type="region of interest" description="Disordered" evidence="7">
    <location>
        <begin position="160"/>
        <end position="191"/>
    </location>
</feature>
<accession>A0ABP8VSC6</accession>
<dbReference type="InterPro" id="IPR036388">
    <property type="entry name" value="WH-like_DNA-bd_sf"/>
</dbReference>
<dbReference type="Pfam" id="PF00072">
    <property type="entry name" value="Response_reg"/>
    <property type="match status" value="1"/>
</dbReference>
<dbReference type="SUPFAM" id="SSF46894">
    <property type="entry name" value="C-terminal effector domain of the bipartite response regulators"/>
    <property type="match status" value="1"/>
</dbReference>
<evidence type="ECO:0008006" key="12">
    <source>
        <dbReference type="Google" id="ProtNLM"/>
    </source>
</evidence>
<feature type="DNA-binding region" description="OmpR/PhoB-type" evidence="6">
    <location>
        <begin position="212"/>
        <end position="319"/>
    </location>
</feature>
<feature type="region of interest" description="Disordered" evidence="7">
    <location>
        <begin position="125"/>
        <end position="145"/>
    </location>
</feature>
<feature type="domain" description="Response regulatory" evidence="8">
    <location>
        <begin position="5"/>
        <end position="118"/>
    </location>
</feature>
<keyword evidence="1 5" id="KW-0597">Phosphoprotein</keyword>
<dbReference type="Gene3D" id="1.10.10.10">
    <property type="entry name" value="Winged helix-like DNA-binding domain superfamily/Winged helix DNA-binding domain"/>
    <property type="match status" value="1"/>
</dbReference>
<dbReference type="PANTHER" id="PTHR48111:SF4">
    <property type="entry name" value="DNA-BINDING DUAL TRANSCRIPTIONAL REGULATOR OMPR"/>
    <property type="match status" value="1"/>
</dbReference>
<evidence type="ECO:0000313" key="11">
    <source>
        <dbReference type="Proteomes" id="UP001500621"/>
    </source>
</evidence>
<feature type="modified residue" description="4-aspartylphosphate" evidence="5">
    <location>
        <position position="54"/>
    </location>
</feature>
<feature type="compositionally biased region" description="Low complexity" evidence="7">
    <location>
        <begin position="134"/>
        <end position="145"/>
    </location>
</feature>
<dbReference type="CDD" id="cd00383">
    <property type="entry name" value="trans_reg_C"/>
    <property type="match status" value="1"/>
</dbReference>
<evidence type="ECO:0000256" key="1">
    <source>
        <dbReference type="ARBA" id="ARBA00022553"/>
    </source>
</evidence>
<dbReference type="EMBL" id="BAABIM010000001">
    <property type="protein sequence ID" value="GAA4668813.1"/>
    <property type="molecule type" value="Genomic_DNA"/>
</dbReference>
<dbReference type="PANTHER" id="PTHR48111">
    <property type="entry name" value="REGULATOR OF RPOS"/>
    <property type="match status" value="1"/>
</dbReference>
<evidence type="ECO:0000256" key="6">
    <source>
        <dbReference type="PROSITE-ProRule" id="PRU01091"/>
    </source>
</evidence>
<dbReference type="Pfam" id="PF00486">
    <property type="entry name" value="Trans_reg_C"/>
    <property type="match status" value="1"/>
</dbReference>
<gene>
    <name evidence="10" type="ORF">GCM10023226_01110</name>
</gene>
<feature type="compositionally biased region" description="Pro residues" evidence="7">
    <location>
        <begin position="169"/>
        <end position="181"/>
    </location>
</feature>
<feature type="domain" description="OmpR/PhoB-type" evidence="9">
    <location>
        <begin position="212"/>
        <end position="319"/>
    </location>
</feature>
<dbReference type="InterPro" id="IPR001789">
    <property type="entry name" value="Sig_transdc_resp-reg_receiver"/>
</dbReference>
<dbReference type="PROSITE" id="PS50110">
    <property type="entry name" value="RESPONSE_REGULATORY"/>
    <property type="match status" value="1"/>
</dbReference>
<dbReference type="InterPro" id="IPR016032">
    <property type="entry name" value="Sig_transdc_resp-reg_C-effctor"/>
</dbReference>
<dbReference type="InterPro" id="IPR039420">
    <property type="entry name" value="WalR-like"/>
</dbReference>
<dbReference type="SMART" id="SM00448">
    <property type="entry name" value="REC"/>
    <property type="match status" value="1"/>
</dbReference>
<protein>
    <recommendedName>
        <fullName evidence="12">Response regulator transcription factor</fullName>
    </recommendedName>
</protein>